<dbReference type="GO" id="GO:0030246">
    <property type="term" value="F:carbohydrate binding"/>
    <property type="evidence" value="ECO:0007669"/>
    <property type="project" value="UniProtKB-KW"/>
</dbReference>
<dbReference type="PROSITE" id="PS51752">
    <property type="entry name" value="JACALIN_LECTIN"/>
    <property type="match status" value="1"/>
</dbReference>
<dbReference type="AlphaFoldDB" id="A0A9D3S6I4"/>
<comment type="caution">
    <text evidence="5">The sequence shown here is derived from an EMBL/GenBank/DDBJ whole genome shotgun (WGS) entry which is preliminary data.</text>
</comment>
<dbReference type="SUPFAM" id="SSF51101">
    <property type="entry name" value="Mannose-binding lectins"/>
    <property type="match status" value="1"/>
</dbReference>
<dbReference type="PANTHER" id="PTHR33589:SF3">
    <property type="entry name" value="ZYMOGEN GRANULE MEMBRANE PROTEIN 16-LIKE"/>
    <property type="match status" value="1"/>
</dbReference>
<dbReference type="Proteomes" id="UP001044222">
    <property type="component" value="Unassembled WGS sequence"/>
</dbReference>
<keyword evidence="2" id="KW-0430">Lectin</keyword>
<dbReference type="InterPro" id="IPR001229">
    <property type="entry name" value="Jacalin-like_lectin_dom"/>
</dbReference>
<reference evidence="5" key="1">
    <citation type="submission" date="2021-01" db="EMBL/GenBank/DDBJ databases">
        <title>A chromosome-scale assembly of European eel, Anguilla anguilla.</title>
        <authorList>
            <person name="Henkel C."/>
            <person name="Jong-Raadsen S.A."/>
            <person name="Dufour S."/>
            <person name="Weltzien F.-A."/>
            <person name="Palstra A.P."/>
            <person name="Pelster B."/>
            <person name="Spaink H.P."/>
            <person name="Van Den Thillart G.E."/>
            <person name="Jansen H."/>
            <person name="Zahm M."/>
            <person name="Klopp C."/>
            <person name="Cedric C."/>
            <person name="Louis A."/>
            <person name="Berthelot C."/>
            <person name="Parey E."/>
            <person name="Roest Crollius H."/>
            <person name="Montfort J."/>
            <person name="Robinson-Rechavi M."/>
            <person name="Bucao C."/>
            <person name="Bouchez O."/>
            <person name="Gislard M."/>
            <person name="Lluch J."/>
            <person name="Milhes M."/>
            <person name="Lampietro C."/>
            <person name="Lopez Roques C."/>
            <person name="Donnadieu C."/>
            <person name="Braasch I."/>
            <person name="Desvignes T."/>
            <person name="Postlethwait J."/>
            <person name="Bobe J."/>
            <person name="Guiguen Y."/>
            <person name="Dirks R."/>
        </authorList>
    </citation>
    <scope>NUCLEOTIDE SEQUENCE</scope>
    <source>
        <strain evidence="5">Tag_6206</strain>
        <tissue evidence="5">Liver</tissue>
    </source>
</reference>
<evidence type="ECO:0000313" key="5">
    <source>
        <dbReference type="EMBL" id="KAG5856785.1"/>
    </source>
</evidence>
<evidence type="ECO:0000313" key="6">
    <source>
        <dbReference type="Proteomes" id="UP001044222"/>
    </source>
</evidence>
<feature type="chain" id="PRO_5039357840" description="Jacalin-type lectin domain-containing protein" evidence="3">
    <location>
        <begin position="17"/>
        <end position="177"/>
    </location>
</feature>
<name>A0A9D3S6I4_ANGAN</name>
<evidence type="ECO:0000256" key="2">
    <source>
        <dbReference type="ARBA" id="ARBA00022734"/>
    </source>
</evidence>
<dbReference type="Pfam" id="PF01419">
    <property type="entry name" value="Jacalin"/>
    <property type="match status" value="1"/>
</dbReference>
<feature type="domain" description="Jacalin-type lectin" evidence="4">
    <location>
        <begin position="21"/>
        <end position="157"/>
    </location>
</feature>
<sequence>MIYILIFSLCCLTARALYLPLDYSPAVGRGSGNSFASSGEDRITGVRVWETSGSHIRGLQLKYDYTWTPVFGRSLNEQQEMLLFDDEAIVQISGKYNPGNYVYQLMFVTNRGRFLIAGQPIGTSFNFYPNHRQGELRLISGRSDSNGITSIAALWATAYPVAPNVPPSRNESMLALS</sequence>
<feature type="signal peptide" evidence="3">
    <location>
        <begin position="1"/>
        <end position="16"/>
    </location>
</feature>
<proteinExistence type="predicted"/>
<gene>
    <name evidence="5" type="ORF">ANANG_G00011580</name>
</gene>
<keyword evidence="1 3" id="KW-0732">Signal</keyword>
<dbReference type="Gene3D" id="2.100.10.30">
    <property type="entry name" value="Jacalin-like lectin domain"/>
    <property type="match status" value="1"/>
</dbReference>
<organism evidence="5 6">
    <name type="scientific">Anguilla anguilla</name>
    <name type="common">European freshwater eel</name>
    <name type="synonym">Muraena anguilla</name>
    <dbReference type="NCBI Taxonomy" id="7936"/>
    <lineage>
        <taxon>Eukaryota</taxon>
        <taxon>Metazoa</taxon>
        <taxon>Chordata</taxon>
        <taxon>Craniata</taxon>
        <taxon>Vertebrata</taxon>
        <taxon>Euteleostomi</taxon>
        <taxon>Actinopterygii</taxon>
        <taxon>Neopterygii</taxon>
        <taxon>Teleostei</taxon>
        <taxon>Anguilliformes</taxon>
        <taxon>Anguillidae</taxon>
        <taxon>Anguilla</taxon>
    </lineage>
</organism>
<dbReference type="EMBL" id="JAFIRN010000001">
    <property type="protein sequence ID" value="KAG5856785.1"/>
    <property type="molecule type" value="Genomic_DNA"/>
</dbReference>
<keyword evidence="6" id="KW-1185">Reference proteome</keyword>
<dbReference type="InterPro" id="IPR052321">
    <property type="entry name" value="PolyBind_ProtTraffic"/>
</dbReference>
<accession>A0A9D3S6I4</accession>
<protein>
    <recommendedName>
        <fullName evidence="4">Jacalin-type lectin domain-containing protein</fullName>
    </recommendedName>
</protein>
<dbReference type="PANTHER" id="PTHR33589">
    <property type="entry name" value="OS11G0524900 PROTEIN"/>
    <property type="match status" value="1"/>
</dbReference>
<evidence type="ECO:0000256" key="1">
    <source>
        <dbReference type="ARBA" id="ARBA00022729"/>
    </source>
</evidence>
<dbReference type="SMART" id="SM00915">
    <property type="entry name" value="Jacalin"/>
    <property type="match status" value="1"/>
</dbReference>
<evidence type="ECO:0000259" key="4">
    <source>
        <dbReference type="PROSITE" id="PS51752"/>
    </source>
</evidence>
<evidence type="ECO:0000256" key="3">
    <source>
        <dbReference type="SAM" id="SignalP"/>
    </source>
</evidence>
<dbReference type="InterPro" id="IPR036404">
    <property type="entry name" value="Jacalin-like_lectin_dom_sf"/>
</dbReference>